<evidence type="ECO:0000259" key="4">
    <source>
        <dbReference type="PROSITE" id="PS51077"/>
    </source>
</evidence>
<dbReference type="InterPro" id="IPR036388">
    <property type="entry name" value="WH-like_DNA-bd_sf"/>
</dbReference>
<dbReference type="EMBL" id="RKLT01000019">
    <property type="protein sequence ID" value="MBX0297430.1"/>
    <property type="molecule type" value="Genomic_DNA"/>
</dbReference>
<dbReference type="AlphaFoldDB" id="A0AAW4PJ56"/>
<proteinExistence type="predicted"/>
<dbReference type="SUPFAM" id="SSF55781">
    <property type="entry name" value="GAF domain-like"/>
    <property type="match status" value="1"/>
</dbReference>
<dbReference type="CDD" id="cd00090">
    <property type="entry name" value="HTH_ARSR"/>
    <property type="match status" value="1"/>
</dbReference>
<dbReference type="GO" id="GO:0045892">
    <property type="term" value="P:negative regulation of DNA-templated transcription"/>
    <property type="evidence" value="ECO:0007669"/>
    <property type="project" value="TreeGrafter"/>
</dbReference>
<dbReference type="SMART" id="SM00346">
    <property type="entry name" value="HTH_ICLR"/>
    <property type="match status" value="1"/>
</dbReference>
<dbReference type="Pfam" id="PF09339">
    <property type="entry name" value="HTH_IclR"/>
    <property type="match status" value="1"/>
</dbReference>
<dbReference type="InterPro" id="IPR014757">
    <property type="entry name" value="Tscrpt_reg_IclR_C"/>
</dbReference>
<dbReference type="PANTHER" id="PTHR30136:SF35">
    <property type="entry name" value="HTH-TYPE TRANSCRIPTIONAL REGULATOR RV1719"/>
    <property type="match status" value="1"/>
</dbReference>
<dbReference type="InterPro" id="IPR029016">
    <property type="entry name" value="GAF-like_dom_sf"/>
</dbReference>
<dbReference type="PROSITE" id="PS51077">
    <property type="entry name" value="HTH_ICLR"/>
    <property type="match status" value="1"/>
</dbReference>
<dbReference type="InterPro" id="IPR005471">
    <property type="entry name" value="Tscrpt_reg_IclR_N"/>
</dbReference>
<dbReference type="SUPFAM" id="SSF46785">
    <property type="entry name" value="Winged helix' DNA-binding domain"/>
    <property type="match status" value="1"/>
</dbReference>
<dbReference type="InterPro" id="IPR050707">
    <property type="entry name" value="HTH_MetabolicPath_Reg"/>
</dbReference>
<evidence type="ECO:0000256" key="1">
    <source>
        <dbReference type="ARBA" id="ARBA00023015"/>
    </source>
</evidence>
<dbReference type="RefSeq" id="WP_220582017.1">
    <property type="nucleotide sequence ID" value="NZ_RKLT01000019.1"/>
</dbReference>
<reference evidence="6 7" key="1">
    <citation type="submission" date="2021-06" db="EMBL/GenBank/DDBJ databases">
        <title>Halomicroarcula sp. a new haloarchaeum isolated from saline soil.</title>
        <authorList>
            <person name="Duran-Viseras A."/>
            <person name="Sanchez-Porro C."/>
            <person name="Ventosa A."/>
        </authorList>
    </citation>
    <scope>NUCLEOTIDE SEQUENCE [LARGE SCALE GENOMIC DNA]</scope>
    <source>
        <strain evidence="6 7">F27</strain>
    </source>
</reference>
<evidence type="ECO:0000256" key="3">
    <source>
        <dbReference type="ARBA" id="ARBA00023163"/>
    </source>
</evidence>
<dbReference type="Pfam" id="PF01614">
    <property type="entry name" value="IclR_C"/>
    <property type="match status" value="1"/>
</dbReference>
<dbReference type="InterPro" id="IPR036390">
    <property type="entry name" value="WH_DNA-bd_sf"/>
</dbReference>
<protein>
    <submittedName>
        <fullName evidence="6">IclR family transcriptional regulator</fullName>
    </submittedName>
</protein>
<dbReference type="PANTHER" id="PTHR30136">
    <property type="entry name" value="HELIX-TURN-HELIX TRANSCRIPTIONAL REGULATOR, ICLR FAMILY"/>
    <property type="match status" value="1"/>
</dbReference>
<evidence type="ECO:0000256" key="2">
    <source>
        <dbReference type="ARBA" id="ARBA00023125"/>
    </source>
</evidence>
<dbReference type="InterPro" id="IPR011991">
    <property type="entry name" value="ArsR-like_HTH"/>
</dbReference>
<accession>A0AAW4PJ56</accession>
<dbReference type="PROSITE" id="PS51078">
    <property type="entry name" value="ICLR_ED"/>
    <property type="match status" value="1"/>
</dbReference>
<feature type="domain" description="IclR-ED" evidence="5">
    <location>
        <begin position="70"/>
        <end position="253"/>
    </location>
</feature>
<name>A0AAW4PJ56_9EURY</name>
<sequence length="254" mass="28265">MAHGNETKTILSDERLLDLIEALHERSTAGVTELAQATDLSKGAVHAHLATLEGRGFVVNNDGRYRLGLEFLRHGIPVRNQYEYEAMCAKAEQLAEETGERVWAQVEENGMAYYVCEARGEHHIEPPVRIGERAHLHQIAGGKAMLSCLTDERIREIVTKHGLPAATEHTITDEETLFAEIERIRERGYAFNREESVLGLHAVSTPIKKDEHGVYGALVISGPANRLTGEKLESELPKLLLGAVNELEINIRYS</sequence>
<evidence type="ECO:0000313" key="7">
    <source>
        <dbReference type="Proteomes" id="UP001430455"/>
    </source>
</evidence>
<keyword evidence="7" id="KW-1185">Reference proteome</keyword>
<evidence type="ECO:0000259" key="5">
    <source>
        <dbReference type="PROSITE" id="PS51078"/>
    </source>
</evidence>
<dbReference type="Gene3D" id="1.10.10.10">
    <property type="entry name" value="Winged helix-like DNA-binding domain superfamily/Winged helix DNA-binding domain"/>
    <property type="match status" value="1"/>
</dbReference>
<feature type="domain" description="HTH iclR-type" evidence="4">
    <location>
        <begin position="10"/>
        <end position="69"/>
    </location>
</feature>
<organism evidence="6 7">
    <name type="scientific">Haloarcula nitratireducens</name>
    <dbReference type="NCBI Taxonomy" id="2487749"/>
    <lineage>
        <taxon>Archaea</taxon>
        <taxon>Methanobacteriati</taxon>
        <taxon>Methanobacteriota</taxon>
        <taxon>Stenosarchaea group</taxon>
        <taxon>Halobacteria</taxon>
        <taxon>Halobacteriales</taxon>
        <taxon>Haloarculaceae</taxon>
        <taxon>Haloarcula</taxon>
    </lineage>
</organism>
<dbReference type="Proteomes" id="UP001430455">
    <property type="component" value="Unassembled WGS sequence"/>
</dbReference>
<dbReference type="GO" id="GO:0003700">
    <property type="term" value="F:DNA-binding transcription factor activity"/>
    <property type="evidence" value="ECO:0007669"/>
    <property type="project" value="TreeGrafter"/>
</dbReference>
<dbReference type="GO" id="GO:0003677">
    <property type="term" value="F:DNA binding"/>
    <property type="evidence" value="ECO:0007669"/>
    <property type="project" value="UniProtKB-KW"/>
</dbReference>
<evidence type="ECO:0000313" key="6">
    <source>
        <dbReference type="EMBL" id="MBX0297430.1"/>
    </source>
</evidence>
<dbReference type="Gene3D" id="3.30.450.40">
    <property type="match status" value="1"/>
</dbReference>
<comment type="caution">
    <text evidence="6">The sequence shown here is derived from an EMBL/GenBank/DDBJ whole genome shotgun (WGS) entry which is preliminary data.</text>
</comment>
<keyword evidence="1" id="KW-0805">Transcription regulation</keyword>
<keyword evidence="2" id="KW-0238">DNA-binding</keyword>
<gene>
    <name evidence="6" type="ORF">EGH23_21355</name>
</gene>
<keyword evidence="3" id="KW-0804">Transcription</keyword>